<dbReference type="Gene3D" id="3.40.50.720">
    <property type="entry name" value="NAD(P)-binding Rossmann-like Domain"/>
    <property type="match status" value="1"/>
</dbReference>
<gene>
    <name evidence="6" type="ORF">GCM10022223_11280</name>
</gene>
<keyword evidence="3" id="KW-0560">Oxidoreductase</keyword>
<comment type="caution">
    <text evidence="6">The sequence shown here is derived from an EMBL/GenBank/DDBJ whole genome shotgun (WGS) entry which is preliminary data.</text>
</comment>
<evidence type="ECO:0008006" key="8">
    <source>
        <dbReference type="Google" id="ProtNLM"/>
    </source>
</evidence>
<evidence type="ECO:0000313" key="7">
    <source>
        <dbReference type="Proteomes" id="UP001501074"/>
    </source>
</evidence>
<accession>A0ABP6Z9A7</accession>
<dbReference type="Gene3D" id="1.10.1040.10">
    <property type="entry name" value="N-(1-d-carboxylethyl)-l-norvaline Dehydrogenase, domain 2"/>
    <property type="match status" value="1"/>
</dbReference>
<reference evidence="7" key="1">
    <citation type="journal article" date="2019" name="Int. J. Syst. Evol. Microbiol.">
        <title>The Global Catalogue of Microorganisms (GCM) 10K type strain sequencing project: providing services to taxonomists for standard genome sequencing and annotation.</title>
        <authorList>
            <consortium name="The Broad Institute Genomics Platform"/>
            <consortium name="The Broad Institute Genome Sequencing Center for Infectious Disease"/>
            <person name="Wu L."/>
            <person name="Ma J."/>
        </authorList>
    </citation>
    <scope>NUCLEOTIDE SEQUENCE [LARGE SCALE GENOMIC DNA]</scope>
    <source>
        <strain evidence="7">JCM 16902</strain>
    </source>
</reference>
<sequence length="154" mass="16004">MIGLHFFNPAPVMPLVEIVTTGSTGQPALARAVAVTDALGKDHVRCGDRAGFIVNRLLVPYLNDALETVAQGCPPGDLDAVMTSAHGFGMGPLRLVDLIGTDVVLAIATSLREAFDEPGLDPSPLLVACVREQVLGAKNGTSVRDLIGASSWSS</sequence>
<evidence type="ECO:0000256" key="1">
    <source>
        <dbReference type="ARBA" id="ARBA00005086"/>
    </source>
</evidence>
<dbReference type="EMBL" id="BAAAZO010000002">
    <property type="protein sequence ID" value="GAA3597837.1"/>
    <property type="molecule type" value="Genomic_DNA"/>
</dbReference>
<dbReference type="SUPFAM" id="SSF48179">
    <property type="entry name" value="6-phosphogluconate dehydrogenase C-terminal domain-like"/>
    <property type="match status" value="1"/>
</dbReference>
<dbReference type="InterPro" id="IPR006176">
    <property type="entry name" value="3-OHacyl-CoA_DH_NAD-bd"/>
</dbReference>
<dbReference type="InterPro" id="IPR008927">
    <property type="entry name" value="6-PGluconate_DH-like_C_sf"/>
</dbReference>
<dbReference type="PANTHER" id="PTHR48075">
    <property type="entry name" value="3-HYDROXYACYL-COA DEHYDROGENASE FAMILY PROTEIN"/>
    <property type="match status" value="1"/>
</dbReference>
<keyword evidence="7" id="KW-1185">Reference proteome</keyword>
<evidence type="ECO:0000259" key="4">
    <source>
        <dbReference type="Pfam" id="PF00725"/>
    </source>
</evidence>
<evidence type="ECO:0000256" key="3">
    <source>
        <dbReference type="ARBA" id="ARBA00023002"/>
    </source>
</evidence>
<dbReference type="Pfam" id="PF00725">
    <property type="entry name" value="3HCDH"/>
    <property type="match status" value="1"/>
</dbReference>
<comment type="pathway">
    <text evidence="1">Lipid metabolism; butanoate metabolism.</text>
</comment>
<name>A0ABP6Z9A7_9ACTN</name>
<evidence type="ECO:0000256" key="2">
    <source>
        <dbReference type="ARBA" id="ARBA00009463"/>
    </source>
</evidence>
<evidence type="ECO:0000259" key="5">
    <source>
        <dbReference type="Pfam" id="PF02737"/>
    </source>
</evidence>
<dbReference type="SUPFAM" id="SSF51735">
    <property type="entry name" value="NAD(P)-binding Rossmann-fold domains"/>
    <property type="match status" value="1"/>
</dbReference>
<dbReference type="PROSITE" id="PS00067">
    <property type="entry name" value="3HCDH"/>
    <property type="match status" value="1"/>
</dbReference>
<protein>
    <recommendedName>
        <fullName evidence="8">3-hydroxybutyryl-CoA dehydrogenase</fullName>
    </recommendedName>
</protein>
<feature type="domain" description="3-hydroxyacyl-CoA dehydrogenase NAD binding" evidence="5">
    <location>
        <begin position="1"/>
        <end position="48"/>
    </location>
</feature>
<organism evidence="6 7">
    <name type="scientific">Kineosporia mesophila</name>
    <dbReference type="NCBI Taxonomy" id="566012"/>
    <lineage>
        <taxon>Bacteria</taxon>
        <taxon>Bacillati</taxon>
        <taxon>Actinomycetota</taxon>
        <taxon>Actinomycetes</taxon>
        <taxon>Kineosporiales</taxon>
        <taxon>Kineosporiaceae</taxon>
        <taxon>Kineosporia</taxon>
    </lineage>
</organism>
<proteinExistence type="inferred from homology"/>
<dbReference type="InterPro" id="IPR006108">
    <property type="entry name" value="3HC_DH_C"/>
</dbReference>
<feature type="domain" description="3-hydroxyacyl-CoA dehydrogenase C-terminal" evidence="4">
    <location>
        <begin position="51"/>
        <end position="143"/>
    </location>
</feature>
<dbReference type="PANTHER" id="PTHR48075:SF9">
    <property type="entry name" value="3-HYDROXYBUTYRYL-COA DEHYDROGENASE"/>
    <property type="match status" value="1"/>
</dbReference>
<comment type="similarity">
    <text evidence="2">Belongs to the 3-hydroxyacyl-CoA dehydrogenase family.</text>
</comment>
<dbReference type="Pfam" id="PF02737">
    <property type="entry name" value="3HCDH_N"/>
    <property type="match status" value="1"/>
</dbReference>
<dbReference type="InterPro" id="IPR036291">
    <property type="entry name" value="NAD(P)-bd_dom_sf"/>
</dbReference>
<dbReference type="Proteomes" id="UP001501074">
    <property type="component" value="Unassembled WGS sequence"/>
</dbReference>
<evidence type="ECO:0000313" key="6">
    <source>
        <dbReference type="EMBL" id="GAA3597837.1"/>
    </source>
</evidence>
<dbReference type="InterPro" id="IPR013328">
    <property type="entry name" value="6PGD_dom2"/>
</dbReference>
<dbReference type="InterPro" id="IPR006180">
    <property type="entry name" value="3-OHacyl-CoA_DH_CS"/>
</dbReference>